<evidence type="ECO:0000256" key="1">
    <source>
        <dbReference type="SAM" id="Phobius"/>
    </source>
</evidence>
<keyword evidence="1" id="KW-0472">Membrane</keyword>
<dbReference type="Proteomes" id="UP000694548">
    <property type="component" value="Chromosome sgr09"/>
</dbReference>
<feature type="transmembrane region" description="Helical" evidence="1">
    <location>
        <begin position="52"/>
        <end position="71"/>
    </location>
</feature>
<keyword evidence="1" id="KW-1133">Transmembrane helix</keyword>
<dbReference type="Ensembl" id="ENSNFUT00015020617.1">
    <property type="protein sequence ID" value="ENSNFUP00015019694.1"/>
    <property type="gene ID" value="ENSNFUG00015009536.1"/>
</dbReference>
<proteinExistence type="predicted"/>
<evidence type="ECO:0000313" key="3">
    <source>
        <dbReference type="Proteomes" id="UP000694548"/>
    </source>
</evidence>
<organism evidence="2 3">
    <name type="scientific">Nothobranchius furzeri</name>
    <name type="common">Turquoise killifish</name>
    <dbReference type="NCBI Taxonomy" id="105023"/>
    <lineage>
        <taxon>Eukaryota</taxon>
        <taxon>Metazoa</taxon>
        <taxon>Chordata</taxon>
        <taxon>Craniata</taxon>
        <taxon>Vertebrata</taxon>
        <taxon>Euteleostomi</taxon>
        <taxon>Actinopterygii</taxon>
        <taxon>Neopterygii</taxon>
        <taxon>Teleostei</taxon>
        <taxon>Neoteleostei</taxon>
        <taxon>Acanthomorphata</taxon>
        <taxon>Ovalentaria</taxon>
        <taxon>Atherinomorphae</taxon>
        <taxon>Cyprinodontiformes</taxon>
        <taxon>Nothobranchiidae</taxon>
        <taxon>Nothobranchius</taxon>
    </lineage>
</organism>
<name>A0A8C6LM24_NOTFU</name>
<protein>
    <submittedName>
        <fullName evidence="2">Uncharacterized protein</fullName>
    </submittedName>
</protein>
<accession>A0A8C6LM24</accession>
<keyword evidence="3" id="KW-1185">Reference proteome</keyword>
<reference evidence="2" key="3">
    <citation type="submission" date="2025-09" db="UniProtKB">
        <authorList>
            <consortium name="Ensembl"/>
        </authorList>
    </citation>
    <scope>IDENTIFICATION</scope>
</reference>
<evidence type="ECO:0000313" key="2">
    <source>
        <dbReference type="Ensembl" id="ENSNFUP00015019694.1"/>
    </source>
</evidence>
<reference evidence="2" key="1">
    <citation type="submission" date="2014-08" db="EMBL/GenBank/DDBJ databases">
        <authorList>
            <person name="Senf B."/>
            <person name="Petzold A."/>
            <person name="Downie B.R."/>
            <person name="Koch P."/>
            <person name="Platzer M."/>
        </authorList>
    </citation>
    <scope>NUCLEOTIDE SEQUENCE [LARGE SCALE GENOMIC DNA]</scope>
    <source>
        <strain evidence="2">GRZ</strain>
    </source>
</reference>
<dbReference type="GeneTree" id="ENSGT00940000176855"/>
<reference evidence="2" key="2">
    <citation type="submission" date="2025-08" db="UniProtKB">
        <authorList>
            <consortium name="Ensembl"/>
        </authorList>
    </citation>
    <scope>IDENTIFICATION</scope>
</reference>
<keyword evidence="1" id="KW-0812">Transmembrane</keyword>
<dbReference type="AlphaFoldDB" id="A0A8C6LM24"/>
<sequence>MNRTVLSFLEQCRHIFEETGVDRNRSVSNTTASPLPNTNSTFSTSRETYDNAFFYILFVMLFYSFLAMTLFKCFMGGDEGKKDPEEFTGTGSSTTETFNTGHMAAETFYFEEESSL</sequence>